<evidence type="ECO:0000313" key="2">
    <source>
        <dbReference type="EMBL" id="KAG8175148.1"/>
    </source>
</evidence>
<feature type="region of interest" description="Disordered" evidence="1">
    <location>
        <begin position="83"/>
        <end position="104"/>
    </location>
</feature>
<evidence type="ECO:0000313" key="3">
    <source>
        <dbReference type="Proteomes" id="UP000827092"/>
    </source>
</evidence>
<protein>
    <submittedName>
        <fullName evidence="2">Uncharacterized protein</fullName>
    </submittedName>
</protein>
<organism evidence="2 3">
    <name type="scientific">Oedothorax gibbosus</name>
    <dbReference type="NCBI Taxonomy" id="931172"/>
    <lineage>
        <taxon>Eukaryota</taxon>
        <taxon>Metazoa</taxon>
        <taxon>Ecdysozoa</taxon>
        <taxon>Arthropoda</taxon>
        <taxon>Chelicerata</taxon>
        <taxon>Arachnida</taxon>
        <taxon>Araneae</taxon>
        <taxon>Araneomorphae</taxon>
        <taxon>Entelegynae</taxon>
        <taxon>Araneoidea</taxon>
        <taxon>Linyphiidae</taxon>
        <taxon>Erigoninae</taxon>
        <taxon>Oedothorax</taxon>
    </lineage>
</organism>
<comment type="caution">
    <text evidence="2">The sequence shown here is derived from an EMBL/GenBank/DDBJ whole genome shotgun (WGS) entry which is preliminary data.</text>
</comment>
<gene>
    <name evidence="2" type="ORF">JTE90_022859</name>
</gene>
<dbReference type="Proteomes" id="UP000827092">
    <property type="component" value="Unassembled WGS sequence"/>
</dbReference>
<dbReference type="EMBL" id="JAFNEN010001059">
    <property type="protein sequence ID" value="KAG8175148.1"/>
    <property type="molecule type" value="Genomic_DNA"/>
</dbReference>
<reference evidence="2 3" key="1">
    <citation type="journal article" date="2022" name="Nat. Ecol. Evol.">
        <title>A masculinizing supergene underlies an exaggerated male reproductive morph in a spider.</title>
        <authorList>
            <person name="Hendrickx F."/>
            <person name="De Corte Z."/>
            <person name="Sonet G."/>
            <person name="Van Belleghem S.M."/>
            <person name="Kostlbacher S."/>
            <person name="Vangestel C."/>
        </authorList>
    </citation>
    <scope>NUCLEOTIDE SEQUENCE [LARGE SCALE GENOMIC DNA]</scope>
    <source>
        <strain evidence="2">W744_W776</strain>
    </source>
</reference>
<accession>A0AAV6TTP1</accession>
<dbReference type="AlphaFoldDB" id="A0AAV6TTP1"/>
<keyword evidence="3" id="KW-1185">Reference proteome</keyword>
<feature type="region of interest" description="Disordered" evidence="1">
    <location>
        <begin position="41"/>
        <end position="60"/>
    </location>
</feature>
<evidence type="ECO:0000256" key="1">
    <source>
        <dbReference type="SAM" id="MobiDB-lite"/>
    </source>
</evidence>
<sequence>MLFQIKVGDASKVSKAMAAGEHEEETARRLVPLPDIVLTSPSYSNSTVRRGRSASVNLPPEPEVIQNIGRSLRRMSDEFQSFREAGQNRRRQTITSCDSYYRAS</sequence>
<name>A0AAV6TTP1_9ARAC</name>
<proteinExistence type="predicted"/>